<reference evidence="1 2" key="1">
    <citation type="submission" date="2019-07" db="EMBL/GenBank/DDBJ databases">
        <title>Whole genome shotgun sequence of Acetobacter oeni NBRC 105207.</title>
        <authorList>
            <person name="Hosoyama A."/>
            <person name="Uohara A."/>
            <person name="Ohji S."/>
            <person name="Ichikawa N."/>
        </authorList>
    </citation>
    <scope>NUCLEOTIDE SEQUENCE [LARGE SCALE GENOMIC DNA]</scope>
    <source>
        <strain evidence="1 2">NBRC 105207</strain>
    </source>
</reference>
<name>A0A511XIR5_9PROT</name>
<comment type="caution">
    <text evidence="1">The sequence shown here is derived from an EMBL/GenBank/DDBJ whole genome shotgun (WGS) entry which is preliminary data.</text>
</comment>
<dbReference type="Proteomes" id="UP000321746">
    <property type="component" value="Unassembled WGS sequence"/>
</dbReference>
<proteinExistence type="predicted"/>
<evidence type="ECO:0000313" key="2">
    <source>
        <dbReference type="Proteomes" id="UP000321746"/>
    </source>
</evidence>
<sequence>MRGGWGSGVRVFRALPGPTKGQGPLETGLFKQHGLQRSLTFAGVQGQSPRGFYPSI</sequence>
<dbReference type="AlphaFoldDB" id="A0A511XIR5"/>
<accession>A0A511XIR5</accession>
<gene>
    <name evidence="1" type="ORF">AOE01nite_10590</name>
</gene>
<keyword evidence="2" id="KW-1185">Reference proteome</keyword>
<evidence type="ECO:0000313" key="1">
    <source>
        <dbReference type="EMBL" id="GEN62835.1"/>
    </source>
</evidence>
<dbReference type="EMBL" id="BJYG01000011">
    <property type="protein sequence ID" value="GEN62835.1"/>
    <property type="molecule type" value="Genomic_DNA"/>
</dbReference>
<organism evidence="1 2">
    <name type="scientific">Acetobacter oeni</name>
    <dbReference type="NCBI Taxonomy" id="304077"/>
    <lineage>
        <taxon>Bacteria</taxon>
        <taxon>Pseudomonadati</taxon>
        <taxon>Pseudomonadota</taxon>
        <taxon>Alphaproteobacteria</taxon>
        <taxon>Acetobacterales</taxon>
        <taxon>Acetobacteraceae</taxon>
        <taxon>Acetobacter</taxon>
    </lineage>
</organism>
<protein>
    <submittedName>
        <fullName evidence="1">Uncharacterized protein</fullName>
    </submittedName>
</protein>